<dbReference type="AlphaFoldDB" id="A0A8J4HB39"/>
<organism evidence="1">
    <name type="scientific">Acidicaldus sp</name>
    <dbReference type="NCBI Taxonomy" id="1872105"/>
    <lineage>
        <taxon>Bacteria</taxon>
        <taxon>Pseudomonadati</taxon>
        <taxon>Pseudomonadota</taxon>
        <taxon>Alphaproteobacteria</taxon>
        <taxon>Acetobacterales</taxon>
        <taxon>Acetobacteraceae</taxon>
        <taxon>Acidicaldus</taxon>
    </lineage>
</organism>
<reference evidence="1" key="1">
    <citation type="journal article" date="2020" name="mSystems">
        <title>Genome- and Community-Level Interaction Insights into Carbon Utilization and Element Cycling Functions of Hydrothermarchaeota in Hydrothermal Sediment.</title>
        <authorList>
            <person name="Zhou Z."/>
            <person name="Liu Y."/>
            <person name="Xu W."/>
            <person name="Pan J."/>
            <person name="Luo Z.H."/>
            <person name="Li M."/>
        </authorList>
    </citation>
    <scope>NUCLEOTIDE SEQUENCE</scope>
    <source>
        <strain evidence="1">SpSt-997</strain>
    </source>
</reference>
<accession>A0A8J4HB39</accession>
<sequence length="115" mass="12613">MSIPFDARERDLIRRAFGIHFSQPSYLADGILLRTWRAGPEKDKPKIPPAVRSMLARGLVEIRPGTYGWRAFFTAAGIAGVKALLADGRRMDAKTYAHLREELGLTASGATAADD</sequence>
<protein>
    <submittedName>
        <fullName evidence="1">Uncharacterized protein</fullName>
    </submittedName>
</protein>
<comment type="caution">
    <text evidence="1">The sequence shown here is derived from an EMBL/GenBank/DDBJ whole genome shotgun (WGS) entry which is preliminary data.</text>
</comment>
<gene>
    <name evidence="1" type="ORF">ENY07_05420</name>
</gene>
<dbReference type="EMBL" id="DTQM01000101">
    <property type="protein sequence ID" value="HGC42646.1"/>
    <property type="molecule type" value="Genomic_DNA"/>
</dbReference>
<name>A0A8J4HB39_9PROT</name>
<proteinExistence type="predicted"/>
<evidence type="ECO:0000313" key="1">
    <source>
        <dbReference type="EMBL" id="HGC42646.1"/>
    </source>
</evidence>